<evidence type="ECO:0000256" key="1">
    <source>
        <dbReference type="HAMAP-Rule" id="MF_00336"/>
    </source>
</evidence>
<keyword evidence="1" id="KW-0067">ATP-binding</keyword>
<dbReference type="Pfam" id="PF13500">
    <property type="entry name" value="AAA_26"/>
    <property type="match status" value="1"/>
</dbReference>
<evidence type="ECO:0000313" key="3">
    <source>
        <dbReference type="EMBL" id="TYC13913.1"/>
    </source>
</evidence>
<feature type="region of interest" description="Disordered" evidence="2">
    <location>
        <begin position="1"/>
        <end position="31"/>
    </location>
</feature>
<feature type="binding site" evidence="1">
    <location>
        <begin position="54"/>
        <end position="59"/>
    </location>
    <ligand>
        <name>ATP</name>
        <dbReference type="ChEBI" id="CHEBI:30616"/>
    </ligand>
</feature>
<keyword evidence="1" id="KW-0479">Metal-binding</keyword>
<keyword evidence="1" id="KW-0460">Magnesium</keyword>
<feature type="binding site" evidence="1">
    <location>
        <position position="58"/>
    </location>
    <ligand>
        <name>Mg(2+)</name>
        <dbReference type="ChEBI" id="CHEBI:18420"/>
    </ligand>
</feature>
<dbReference type="NCBIfam" id="TIGR00347">
    <property type="entry name" value="bioD"/>
    <property type="match status" value="1"/>
</dbReference>
<evidence type="ECO:0000256" key="2">
    <source>
        <dbReference type="SAM" id="MobiDB-lite"/>
    </source>
</evidence>
<feature type="binding site" evidence="1">
    <location>
        <position position="157"/>
    </location>
    <ligand>
        <name>Mg(2+)</name>
        <dbReference type="ChEBI" id="CHEBI:18420"/>
    </ligand>
</feature>
<keyword evidence="1" id="KW-0963">Cytoplasm</keyword>
<comment type="caution">
    <text evidence="3">The sequence shown here is derived from an EMBL/GenBank/DDBJ whole genome shotgun (WGS) entry which is preliminary data.</text>
</comment>
<dbReference type="SUPFAM" id="SSF52540">
    <property type="entry name" value="P-loop containing nucleoside triphosphate hydrolases"/>
    <property type="match status" value="1"/>
</dbReference>
<dbReference type="OrthoDB" id="9802610at2"/>
<feature type="binding site" evidence="1">
    <location>
        <position position="92"/>
    </location>
    <ligand>
        <name>ATP</name>
        <dbReference type="ChEBI" id="CHEBI:30616"/>
    </ligand>
</feature>
<protein>
    <recommendedName>
        <fullName evidence="1">ATP-dependent dethiobiotin synthetase BioD</fullName>
        <ecNumber evidence="1">6.3.3.3</ecNumber>
    </recommendedName>
    <alternativeName>
        <fullName evidence="1">DTB synthetase</fullName>
        <shortName evidence="1">DTBS</shortName>
    </alternativeName>
    <alternativeName>
        <fullName evidence="1">Dethiobiotin synthase</fullName>
    </alternativeName>
</protein>
<proteinExistence type="inferred from homology"/>
<comment type="catalytic activity">
    <reaction evidence="1">
        <text>(7R,8S)-7,8-diammoniononanoate + CO2 + ATP = (4R,5S)-dethiobiotin + ADP + phosphate + 3 H(+)</text>
        <dbReference type="Rhea" id="RHEA:15805"/>
        <dbReference type="ChEBI" id="CHEBI:15378"/>
        <dbReference type="ChEBI" id="CHEBI:16526"/>
        <dbReference type="ChEBI" id="CHEBI:30616"/>
        <dbReference type="ChEBI" id="CHEBI:43474"/>
        <dbReference type="ChEBI" id="CHEBI:149469"/>
        <dbReference type="ChEBI" id="CHEBI:149473"/>
        <dbReference type="ChEBI" id="CHEBI:456216"/>
        <dbReference type="EC" id="6.3.3.3"/>
    </reaction>
</comment>
<dbReference type="GO" id="GO:0000287">
    <property type="term" value="F:magnesium ion binding"/>
    <property type="evidence" value="ECO:0007669"/>
    <property type="project" value="UniProtKB-UniRule"/>
</dbReference>
<dbReference type="Proteomes" id="UP000322634">
    <property type="component" value="Unassembled WGS sequence"/>
</dbReference>
<dbReference type="AlphaFoldDB" id="A0A5D0U865"/>
<dbReference type="Gene3D" id="3.40.50.300">
    <property type="entry name" value="P-loop containing nucleotide triphosphate hydrolases"/>
    <property type="match status" value="1"/>
</dbReference>
<dbReference type="GO" id="GO:0009102">
    <property type="term" value="P:biotin biosynthetic process"/>
    <property type="evidence" value="ECO:0007669"/>
    <property type="project" value="UniProtKB-UniRule"/>
</dbReference>
<feature type="binding site" evidence="1">
    <location>
        <begin position="157"/>
        <end position="160"/>
    </location>
    <ligand>
        <name>ATP</name>
        <dbReference type="ChEBI" id="CHEBI:30616"/>
    </ligand>
</feature>
<dbReference type="InterPro" id="IPR027417">
    <property type="entry name" value="P-loop_NTPase"/>
</dbReference>
<organism evidence="3 4">
    <name type="scientific">Actinomadura syzygii</name>
    <dbReference type="NCBI Taxonomy" id="1427538"/>
    <lineage>
        <taxon>Bacteria</taxon>
        <taxon>Bacillati</taxon>
        <taxon>Actinomycetota</taxon>
        <taxon>Actinomycetes</taxon>
        <taxon>Streptosporangiales</taxon>
        <taxon>Thermomonosporaceae</taxon>
        <taxon>Actinomadura</taxon>
    </lineage>
</organism>
<feature type="active site" evidence="1">
    <location>
        <position position="79"/>
    </location>
</feature>
<keyword evidence="4" id="KW-1185">Reference proteome</keyword>
<keyword evidence="1" id="KW-0547">Nucleotide-binding</keyword>
<comment type="pathway">
    <text evidence="1">Cofactor biosynthesis; biotin biosynthesis; biotin from 7,8-diaminononanoate: step 1/2.</text>
</comment>
<comment type="cofactor">
    <cofactor evidence="1">
        <name>Mg(2+)</name>
        <dbReference type="ChEBI" id="CHEBI:18420"/>
    </cofactor>
</comment>
<gene>
    <name evidence="1 3" type="primary">bioD</name>
    <name evidence="3" type="ORF">FXF65_19925</name>
</gene>
<evidence type="ECO:0000313" key="4">
    <source>
        <dbReference type="Proteomes" id="UP000322634"/>
    </source>
</evidence>
<comment type="subcellular location">
    <subcellularLocation>
        <location evidence="1">Cytoplasm</location>
    </subcellularLocation>
</comment>
<dbReference type="GO" id="GO:0005829">
    <property type="term" value="C:cytosol"/>
    <property type="evidence" value="ECO:0007669"/>
    <property type="project" value="TreeGrafter"/>
</dbReference>
<comment type="caution">
    <text evidence="1">Lacks conserved residue(s) required for the propagation of feature annotation.</text>
</comment>
<dbReference type="GO" id="GO:0005524">
    <property type="term" value="F:ATP binding"/>
    <property type="evidence" value="ECO:0007669"/>
    <property type="project" value="UniProtKB-UniRule"/>
</dbReference>
<dbReference type="UniPathway" id="UPA00078">
    <property type="reaction ID" value="UER00161"/>
</dbReference>
<sequence length="289" mass="29458">MTVRRPRTPSGSRRFLPIQSRPPKTVGSGGRPVEGPALVCRLVSVLVVTGTCTGVGKTVVSAALAAVAAARGVSVAVVKPGQTGVTAGEPGDLDEVRRLAGIDDLHELARFPDPLSPAAAARRAGSPPVRLADAADRVRALAAPEHAGTGPRLVLVEGAGGLLVRYDDEGATIADLARSLDAAVVVVTRPGLGTLNHTALTLEAMAHRGVQLAGVVIGAWPDDPDLAMRSNIRDLETIAARPLSGALPAGAGALDPAEFLLAAHRGLAPSFGGAFDAAEFRDGYGLDKE</sequence>
<keyword evidence="1 3" id="KW-0436">Ligase</keyword>
<dbReference type="PANTHER" id="PTHR43210">
    <property type="entry name" value="DETHIOBIOTIN SYNTHETASE"/>
    <property type="match status" value="1"/>
</dbReference>
<dbReference type="EC" id="6.3.3.3" evidence="1"/>
<dbReference type="InterPro" id="IPR004472">
    <property type="entry name" value="DTB_synth_BioD"/>
</dbReference>
<feature type="binding site" evidence="1">
    <location>
        <position position="83"/>
    </location>
    <ligand>
        <name>substrate</name>
    </ligand>
</feature>
<dbReference type="PANTHER" id="PTHR43210:SF5">
    <property type="entry name" value="DETHIOBIOTIN SYNTHETASE"/>
    <property type="match status" value="1"/>
</dbReference>
<accession>A0A5D0U865</accession>
<reference evidence="3 4" key="1">
    <citation type="submission" date="2019-08" db="EMBL/GenBank/DDBJ databases">
        <title>Actinomadura sp. nov. CYP1-5 isolated from mountain soil.</title>
        <authorList>
            <person name="Songsumanus A."/>
            <person name="Kuncharoen N."/>
            <person name="Kudo T."/>
            <person name="Yuki M."/>
            <person name="Igarashi Y."/>
            <person name="Tanasupawat S."/>
        </authorList>
    </citation>
    <scope>NUCLEOTIDE SEQUENCE [LARGE SCALE GENOMIC DNA]</scope>
    <source>
        <strain evidence="3 4">GKU157</strain>
    </source>
</reference>
<keyword evidence="1" id="KW-0093">Biotin biosynthesis</keyword>
<comment type="similarity">
    <text evidence="1">Belongs to the dethiobiotin synthetase family.</text>
</comment>
<feature type="binding site" evidence="1">
    <location>
        <position position="92"/>
    </location>
    <ligand>
        <name>Mg(2+)</name>
        <dbReference type="ChEBI" id="CHEBI:18420"/>
    </ligand>
</feature>
<comment type="function">
    <text evidence="1">Catalyzes a mechanistically unusual reaction, the ATP-dependent insertion of CO2 between the N7 and N8 nitrogen atoms of 7,8-diaminopelargonic acid (DAPA, also called 7,8-diammoniononanoate) to form a ureido ring.</text>
</comment>
<dbReference type="HAMAP" id="MF_00336">
    <property type="entry name" value="BioD"/>
    <property type="match status" value="1"/>
</dbReference>
<dbReference type="GO" id="GO:0004141">
    <property type="term" value="F:dethiobiotin synthase activity"/>
    <property type="evidence" value="ECO:0007669"/>
    <property type="project" value="UniProtKB-UniRule"/>
</dbReference>
<dbReference type="EMBL" id="VSFF01000007">
    <property type="protein sequence ID" value="TYC13913.1"/>
    <property type="molecule type" value="Genomic_DNA"/>
</dbReference>
<comment type="subunit">
    <text evidence="1">Homodimer.</text>
</comment>
<dbReference type="CDD" id="cd03109">
    <property type="entry name" value="DTBS"/>
    <property type="match status" value="1"/>
</dbReference>
<name>A0A5D0U865_9ACTN</name>